<dbReference type="RefSeq" id="WP_092050405.1">
    <property type="nucleotide sequence ID" value="NZ_FOQD01000008.1"/>
</dbReference>
<dbReference type="Pfam" id="PF04542">
    <property type="entry name" value="Sigma70_r2"/>
    <property type="match status" value="1"/>
</dbReference>
<protein>
    <submittedName>
        <fullName evidence="8">RNA polymerase sigma factor for flagellar operon FliA</fullName>
    </submittedName>
</protein>
<keyword evidence="9" id="KW-1185">Reference proteome</keyword>
<dbReference type="Gene3D" id="1.20.140.160">
    <property type="match status" value="1"/>
</dbReference>
<dbReference type="OrthoDB" id="9799825at2"/>
<feature type="domain" description="RNA polymerase sigma-70 region 2" evidence="6">
    <location>
        <begin position="20"/>
        <end position="90"/>
    </location>
</feature>
<proteinExistence type="predicted"/>
<gene>
    <name evidence="8" type="ORF">SAMN05421753_108120</name>
</gene>
<feature type="region of interest" description="Disordered" evidence="5">
    <location>
        <begin position="230"/>
        <end position="267"/>
    </location>
</feature>
<feature type="domain" description="RNA polymerase sigma-70 region 4" evidence="7">
    <location>
        <begin position="179"/>
        <end position="228"/>
    </location>
</feature>
<dbReference type="InterPro" id="IPR013324">
    <property type="entry name" value="RNA_pol_sigma_r3/r4-like"/>
</dbReference>
<keyword evidence="8" id="KW-0969">Cilium</keyword>
<evidence type="ECO:0000313" key="8">
    <source>
        <dbReference type="EMBL" id="SFI36837.1"/>
    </source>
</evidence>
<keyword evidence="3" id="KW-0238">DNA-binding</keyword>
<dbReference type="SUPFAM" id="SSF88659">
    <property type="entry name" value="Sigma3 and sigma4 domains of RNA polymerase sigma factors"/>
    <property type="match status" value="1"/>
</dbReference>
<keyword evidence="2" id="KW-0731">Sigma factor</keyword>
<keyword evidence="8" id="KW-0966">Cell projection</keyword>
<evidence type="ECO:0000313" key="9">
    <source>
        <dbReference type="Proteomes" id="UP000199518"/>
    </source>
</evidence>
<keyword evidence="8" id="KW-0282">Flagellum</keyword>
<dbReference type="InterPro" id="IPR007630">
    <property type="entry name" value="RNA_pol_sigma70_r4"/>
</dbReference>
<dbReference type="GO" id="GO:0006352">
    <property type="term" value="P:DNA-templated transcription initiation"/>
    <property type="evidence" value="ECO:0007669"/>
    <property type="project" value="InterPro"/>
</dbReference>
<dbReference type="AlphaFoldDB" id="A0A1I3HMM7"/>
<dbReference type="GO" id="GO:0003677">
    <property type="term" value="F:DNA binding"/>
    <property type="evidence" value="ECO:0007669"/>
    <property type="project" value="UniProtKB-KW"/>
</dbReference>
<dbReference type="PANTHER" id="PTHR30385">
    <property type="entry name" value="SIGMA FACTOR F FLAGELLAR"/>
    <property type="match status" value="1"/>
</dbReference>
<keyword evidence="4" id="KW-0804">Transcription</keyword>
<dbReference type="Pfam" id="PF04545">
    <property type="entry name" value="Sigma70_r4"/>
    <property type="match status" value="1"/>
</dbReference>
<evidence type="ECO:0000256" key="3">
    <source>
        <dbReference type="ARBA" id="ARBA00023125"/>
    </source>
</evidence>
<dbReference type="InterPro" id="IPR007627">
    <property type="entry name" value="RNA_pol_sigma70_r2"/>
</dbReference>
<reference evidence="9" key="1">
    <citation type="submission" date="2016-10" db="EMBL/GenBank/DDBJ databases">
        <authorList>
            <person name="Varghese N."/>
            <person name="Submissions S."/>
        </authorList>
    </citation>
    <scope>NUCLEOTIDE SEQUENCE [LARGE SCALE GENOMIC DNA]</scope>
    <source>
        <strain evidence="9">DSM 26348</strain>
    </source>
</reference>
<sequence>MEAAVKAYQSVTQKEFRDRLVMEHLESVRHVLGRMIPGLPRFIDADNLESAGVLGLVEAAAQFDPTRGVEFKTFAYHRIRGAILDELRRNCPLPQQVLQQWARLRQVWEQLGELASPATVAAACGLTEEEVEDCLTAIRITQPEVWQAELSHHQRASDADAEPIERLNADDERRLLADAIERLPNRLRVVLSLYYMEDLRLAEIGAVLNLSESRVSRLLAQAQLQLKHSLERTRSGDQTRRQHAAEPLRGPTVLGAKKTRSERTPTE</sequence>
<feature type="compositionally biased region" description="Basic and acidic residues" evidence="5">
    <location>
        <begin position="230"/>
        <end position="246"/>
    </location>
</feature>
<evidence type="ECO:0000256" key="5">
    <source>
        <dbReference type="SAM" id="MobiDB-lite"/>
    </source>
</evidence>
<evidence type="ECO:0000259" key="6">
    <source>
        <dbReference type="Pfam" id="PF04542"/>
    </source>
</evidence>
<evidence type="ECO:0000256" key="4">
    <source>
        <dbReference type="ARBA" id="ARBA00023163"/>
    </source>
</evidence>
<organism evidence="8 9">
    <name type="scientific">Planctomicrobium piriforme</name>
    <dbReference type="NCBI Taxonomy" id="1576369"/>
    <lineage>
        <taxon>Bacteria</taxon>
        <taxon>Pseudomonadati</taxon>
        <taxon>Planctomycetota</taxon>
        <taxon>Planctomycetia</taxon>
        <taxon>Planctomycetales</taxon>
        <taxon>Planctomycetaceae</taxon>
        <taxon>Planctomicrobium</taxon>
    </lineage>
</organism>
<evidence type="ECO:0000259" key="7">
    <source>
        <dbReference type="Pfam" id="PF04545"/>
    </source>
</evidence>
<dbReference type="Proteomes" id="UP000199518">
    <property type="component" value="Unassembled WGS sequence"/>
</dbReference>
<keyword evidence="1" id="KW-0805">Transcription regulation</keyword>
<dbReference type="Gene3D" id="1.10.1740.10">
    <property type="match status" value="1"/>
</dbReference>
<dbReference type="GO" id="GO:0016987">
    <property type="term" value="F:sigma factor activity"/>
    <property type="evidence" value="ECO:0007669"/>
    <property type="project" value="UniProtKB-KW"/>
</dbReference>
<dbReference type="CDD" id="cd06171">
    <property type="entry name" value="Sigma70_r4"/>
    <property type="match status" value="1"/>
</dbReference>
<accession>A0A1I3HMM7</accession>
<dbReference type="SUPFAM" id="SSF88946">
    <property type="entry name" value="Sigma2 domain of RNA polymerase sigma factors"/>
    <property type="match status" value="1"/>
</dbReference>
<dbReference type="EMBL" id="FOQD01000008">
    <property type="protein sequence ID" value="SFI36837.1"/>
    <property type="molecule type" value="Genomic_DNA"/>
</dbReference>
<dbReference type="STRING" id="1576369.SAMN05421753_108120"/>
<dbReference type="InterPro" id="IPR013325">
    <property type="entry name" value="RNA_pol_sigma_r2"/>
</dbReference>
<name>A0A1I3HMM7_9PLAN</name>
<dbReference type="PANTHER" id="PTHR30385:SF7">
    <property type="entry name" value="RNA POLYMERASE SIGMA FACTOR FLIA"/>
    <property type="match status" value="1"/>
</dbReference>
<dbReference type="InterPro" id="IPR014284">
    <property type="entry name" value="RNA_pol_sigma-70_dom"/>
</dbReference>
<evidence type="ECO:0000256" key="1">
    <source>
        <dbReference type="ARBA" id="ARBA00023015"/>
    </source>
</evidence>
<dbReference type="NCBIfam" id="TIGR02937">
    <property type="entry name" value="sigma70-ECF"/>
    <property type="match status" value="1"/>
</dbReference>
<evidence type="ECO:0000256" key="2">
    <source>
        <dbReference type="ARBA" id="ARBA00023082"/>
    </source>
</evidence>